<keyword evidence="2" id="KW-1185">Reference proteome</keyword>
<organism evidence="1 2">
    <name type="scientific">Brevibacillus formosus</name>
    <dbReference type="NCBI Taxonomy" id="54913"/>
    <lineage>
        <taxon>Bacteria</taxon>
        <taxon>Bacillati</taxon>
        <taxon>Bacillota</taxon>
        <taxon>Bacilli</taxon>
        <taxon>Bacillales</taxon>
        <taxon>Paenibacillaceae</taxon>
        <taxon>Brevibacillus</taxon>
    </lineage>
</organism>
<dbReference type="GeneID" id="87589191"/>
<comment type="caution">
    <text evidence="1">The sequence shown here is derived from an EMBL/GenBank/DDBJ whole genome shotgun (WGS) entry which is preliminary data.</text>
</comment>
<accession>A0ABQ0T2E3</accession>
<dbReference type="Proteomes" id="UP000319498">
    <property type="component" value="Unassembled WGS sequence"/>
</dbReference>
<name>A0ABQ0T2E3_9BACL</name>
<protein>
    <submittedName>
        <fullName evidence="1">Uncharacterized protein</fullName>
    </submittedName>
</protein>
<proteinExistence type="predicted"/>
<dbReference type="RefSeq" id="WP_162837758.1">
    <property type="nucleotide sequence ID" value="NZ_BJOL01000008.1"/>
</dbReference>
<evidence type="ECO:0000313" key="1">
    <source>
        <dbReference type="EMBL" id="GED57332.1"/>
    </source>
</evidence>
<gene>
    <name evidence="1" type="ORF">BFO01nite_14640</name>
</gene>
<sequence>MEQNRLGELPIAQLTAAQLQQLKQAEEQINTEGPNVYLIALEKQSPSS</sequence>
<reference evidence="1 2" key="1">
    <citation type="submission" date="2019-06" db="EMBL/GenBank/DDBJ databases">
        <title>Whole genome shotgun sequence of Brevibacillus formosus NBRC 15716.</title>
        <authorList>
            <person name="Hosoyama A."/>
            <person name="Uohara A."/>
            <person name="Ohji S."/>
            <person name="Ichikawa N."/>
        </authorList>
    </citation>
    <scope>NUCLEOTIDE SEQUENCE [LARGE SCALE GENOMIC DNA]</scope>
    <source>
        <strain evidence="1 2">NBRC 15716</strain>
    </source>
</reference>
<dbReference type="EMBL" id="BJOL01000008">
    <property type="protein sequence ID" value="GED57332.1"/>
    <property type="molecule type" value="Genomic_DNA"/>
</dbReference>
<evidence type="ECO:0000313" key="2">
    <source>
        <dbReference type="Proteomes" id="UP000319498"/>
    </source>
</evidence>